<sequence length="166" mass="19227">MTKTFRFFRKVEERVASYTPPITSTLFNGLTEFRQPSPIEDMNFVELPCVHSTCPAVHYRNDVYALFHMQDLTRMELSRLSQFLQNAGKSASSLRSVREKMSDAQLRQFIKSRYIQSPSELLRWSAWLDDNYKMEVERINKELAEKEKLNNPDPAPSPAPSSSSSE</sequence>
<evidence type="ECO:0000256" key="1">
    <source>
        <dbReference type="SAM" id="MobiDB-lite"/>
    </source>
</evidence>
<reference evidence="2" key="1">
    <citation type="journal article" date="2021" name="Proc. Natl. Acad. Sci. U.S.A.">
        <title>A Catalog of Tens of Thousands of Viruses from Human Metagenomes Reveals Hidden Associations with Chronic Diseases.</title>
        <authorList>
            <person name="Tisza M.J."/>
            <person name="Buck C.B."/>
        </authorList>
    </citation>
    <scope>NUCLEOTIDE SEQUENCE</scope>
    <source>
        <strain evidence="2">CtCoW18</strain>
    </source>
</reference>
<feature type="region of interest" description="Disordered" evidence="1">
    <location>
        <begin position="143"/>
        <end position="166"/>
    </location>
</feature>
<protein>
    <submittedName>
        <fullName evidence="2">Uncharacterized protein</fullName>
    </submittedName>
</protein>
<name>A0A8S5NPX1_9VIRU</name>
<dbReference type="EMBL" id="BK015223">
    <property type="protein sequence ID" value="DAD96745.1"/>
    <property type="molecule type" value="Genomic_DNA"/>
</dbReference>
<evidence type="ECO:0000313" key="2">
    <source>
        <dbReference type="EMBL" id="DAD96745.1"/>
    </source>
</evidence>
<organism evidence="2">
    <name type="scientific">Microviridae sp. ctCoW18</name>
    <dbReference type="NCBI Taxonomy" id="2826730"/>
    <lineage>
        <taxon>Viruses</taxon>
        <taxon>Monodnaviria</taxon>
        <taxon>Sangervirae</taxon>
        <taxon>Phixviricota</taxon>
        <taxon>Malgrandaviricetes</taxon>
        <taxon>Petitvirales</taxon>
        <taxon>Microviridae</taxon>
    </lineage>
</organism>
<proteinExistence type="predicted"/>
<accession>A0A8S5NPX1</accession>